<dbReference type="EMBL" id="FR695876">
    <property type="protein sequence ID" value="CBX30537.1"/>
    <property type="molecule type" value="Genomic_DNA"/>
</dbReference>
<sequence>MQTPKKSLEEFSDVTKRVLGHLSDIVSERVKVRDYIILSSSMAGTSKFARPINNNLFIFDSLVFDDQYKIFLSIISKIKSNKTITEEEHKIINSVVYTIQQSMGVGMDFLCNPNSSRKHVGNRFEELIRLIVTELGIKNNKIVLKIPYPSEDGEKLYSCETDIVLSPHGSVKSGAKSIEENEIVVSLKTSSKDRMGKIFLDKLLMQKFAEHSVKVVGIFLNDVQRKETKQISYTFVSGLFMVYTKFLTELEGVYFVDPPPITKQVPYNQHIFSFSKFIAEDIWKLLSS</sequence>
<evidence type="ECO:0008006" key="2">
    <source>
        <dbReference type="Google" id="ProtNLM"/>
    </source>
</evidence>
<organism evidence="1">
    <name type="scientific">uncultured Desulfobacterium sp</name>
    <dbReference type="NCBI Taxonomy" id="201089"/>
    <lineage>
        <taxon>Bacteria</taxon>
        <taxon>Pseudomonadati</taxon>
        <taxon>Thermodesulfobacteriota</taxon>
        <taxon>Desulfobacteria</taxon>
        <taxon>Desulfobacterales</taxon>
        <taxon>Desulfobacteriaceae</taxon>
        <taxon>Desulfobacterium</taxon>
        <taxon>environmental samples</taxon>
    </lineage>
</organism>
<dbReference type="REBASE" id="35272">
    <property type="entry name" value="DspN47ORF27780P"/>
</dbReference>
<accession>E1YIZ3</accession>
<name>E1YIZ3_9BACT</name>
<dbReference type="AlphaFoldDB" id="E1YIZ3"/>
<reference evidence="1" key="1">
    <citation type="journal article" date="2011" name="Environ. Microbiol.">
        <title>Genomic insights into the metabolic potential of the polycyclic aromatic hydrocarbon degrading sulfate-reducing Deltaproteobacterium N47.</title>
        <authorList>
            <person name="Bergmann F."/>
            <person name="Selesi D."/>
            <person name="Weinmaier T."/>
            <person name="Tischler P."/>
            <person name="Rattei T."/>
            <person name="Meckenstock R.U."/>
        </authorList>
    </citation>
    <scope>NUCLEOTIDE SEQUENCE</scope>
</reference>
<evidence type="ECO:0000313" key="1">
    <source>
        <dbReference type="EMBL" id="CBX30537.1"/>
    </source>
</evidence>
<gene>
    <name evidence="1" type="ORF">N47_K27770</name>
</gene>
<proteinExistence type="predicted"/>
<protein>
    <recommendedName>
        <fullName evidence="2">BsaWI restriction endonuclease type 2 domain-containing protein</fullName>
    </recommendedName>
</protein>